<comment type="caution">
    <text evidence="1">The sequence shown here is derived from an EMBL/GenBank/DDBJ whole genome shotgun (WGS) entry which is preliminary data.</text>
</comment>
<dbReference type="Proteomes" id="UP000220032">
    <property type="component" value="Unassembled WGS sequence"/>
</dbReference>
<proteinExistence type="predicted"/>
<gene>
    <name evidence="1" type="ORF">CN307_27990</name>
</gene>
<name>A0A2A8ZUU0_BACCE</name>
<organism evidence="1 2">
    <name type="scientific">Bacillus cereus</name>
    <dbReference type="NCBI Taxonomy" id="1396"/>
    <lineage>
        <taxon>Bacteria</taxon>
        <taxon>Bacillati</taxon>
        <taxon>Bacillota</taxon>
        <taxon>Bacilli</taxon>
        <taxon>Bacillales</taxon>
        <taxon>Bacillaceae</taxon>
        <taxon>Bacillus</taxon>
        <taxon>Bacillus cereus group</taxon>
    </lineage>
</organism>
<evidence type="ECO:0000313" key="2">
    <source>
        <dbReference type="Proteomes" id="UP000220032"/>
    </source>
</evidence>
<evidence type="ECO:0000313" key="1">
    <source>
        <dbReference type="EMBL" id="PFE08592.1"/>
    </source>
</evidence>
<accession>A0A2A8ZUU0</accession>
<dbReference type="SUPFAM" id="SSF52980">
    <property type="entry name" value="Restriction endonuclease-like"/>
    <property type="match status" value="1"/>
</dbReference>
<dbReference type="EMBL" id="NTRR01000063">
    <property type="protein sequence ID" value="PFE08592.1"/>
    <property type="molecule type" value="Genomic_DNA"/>
</dbReference>
<dbReference type="InterPro" id="IPR011335">
    <property type="entry name" value="Restrct_endonuc-II-like"/>
</dbReference>
<dbReference type="RefSeq" id="WP_098343821.1">
    <property type="nucleotide sequence ID" value="NZ_NTRR01000063.1"/>
</dbReference>
<protein>
    <submittedName>
        <fullName evidence="1">Uncharacterized protein</fullName>
    </submittedName>
</protein>
<dbReference type="AlphaFoldDB" id="A0A2A8ZUU0"/>
<reference evidence="1 2" key="1">
    <citation type="submission" date="2017-09" db="EMBL/GenBank/DDBJ databases">
        <title>Large-scale bioinformatics analysis of Bacillus genomes uncovers conserved roles of natural products in bacterial physiology.</title>
        <authorList>
            <consortium name="Agbiome Team Llc"/>
            <person name="Bleich R.M."/>
            <person name="Grubbs K.J."/>
            <person name="Santa Maria K.C."/>
            <person name="Allen S.E."/>
            <person name="Farag S."/>
            <person name="Shank E.A."/>
            <person name="Bowers A."/>
        </authorList>
    </citation>
    <scope>NUCLEOTIDE SEQUENCE [LARGE SCALE GENOMIC DNA]</scope>
    <source>
        <strain evidence="1 2">AFS022681</strain>
    </source>
</reference>
<sequence>MGEFKFRRGIRTSSSEEYHIYYKDKLIGELHIHFMKENSDEICTLIITQELEESIKNKLLDEIVDTIIVNPEGFFWINVFSAKSEGGIFNRHHPDEINAKQKDLSKVLNTFQVAKGQLSETAALEYFKGLNYTVEVASDLYDKEYKIDLIAENEQEKIYIQVKLGTISDKEIIKIATKVSEINDTEKNKIACIVAERFPVNSELLRKKLEQNLNINIMYIHKYQVLESSPKYKRTLK</sequence>